<reference evidence="2 3" key="1">
    <citation type="submission" date="2020-04" db="EMBL/GenBank/DDBJ databases">
        <title>Perkinsus chesapeaki whole genome sequence.</title>
        <authorList>
            <person name="Bogema D.R."/>
        </authorList>
    </citation>
    <scope>NUCLEOTIDE SEQUENCE [LARGE SCALE GENOMIC DNA]</scope>
    <source>
        <strain evidence="2">ATCC PRA-425</strain>
    </source>
</reference>
<name>A0A7J6MW57_PERCH</name>
<sequence length="127" mass="14216">MDNLAEGWSFLHDRSWNSDHSVTPTTTPSVTTPAPTRHVHATLSPARANLAEAIERFNGTWSTGGIVASIIGTSISLLVTIYCYWCCRKLRRRISGKIAKRWNRLAEEKATARAEVKESEIEYVEQA</sequence>
<evidence type="ECO:0000313" key="2">
    <source>
        <dbReference type="EMBL" id="KAF4675803.1"/>
    </source>
</evidence>
<keyword evidence="3" id="KW-1185">Reference proteome</keyword>
<gene>
    <name evidence="2" type="ORF">FOL47_007229</name>
</gene>
<evidence type="ECO:0000313" key="3">
    <source>
        <dbReference type="Proteomes" id="UP000591131"/>
    </source>
</evidence>
<dbReference type="AlphaFoldDB" id="A0A7J6MW57"/>
<keyword evidence="1" id="KW-0472">Membrane</keyword>
<evidence type="ECO:0000256" key="1">
    <source>
        <dbReference type="SAM" id="Phobius"/>
    </source>
</evidence>
<organism evidence="2 3">
    <name type="scientific">Perkinsus chesapeaki</name>
    <name type="common">Clam parasite</name>
    <name type="synonym">Perkinsus andrewsi</name>
    <dbReference type="NCBI Taxonomy" id="330153"/>
    <lineage>
        <taxon>Eukaryota</taxon>
        <taxon>Sar</taxon>
        <taxon>Alveolata</taxon>
        <taxon>Perkinsozoa</taxon>
        <taxon>Perkinsea</taxon>
        <taxon>Perkinsida</taxon>
        <taxon>Perkinsidae</taxon>
        <taxon>Perkinsus</taxon>
    </lineage>
</organism>
<keyword evidence="1" id="KW-0812">Transmembrane</keyword>
<comment type="caution">
    <text evidence="2">The sequence shown here is derived from an EMBL/GenBank/DDBJ whole genome shotgun (WGS) entry which is preliminary data.</text>
</comment>
<protein>
    <submittedName>
        <fullName evidence="2">Uncharacterized protein</fullName>
    </submittedName>
</protein>
<keyword evidence="1" id="KW-1133">Transmembrane helix</keyword>
<dbReference type="Proteomes" id="UP000591131">
    <property type="component" value="Unassembled WGS sequence"/>
</dbReference>
<feature type="transmembrane region" description="Helical" evidence="1">
    <location>
        <begin position="66"/>
        <end position="87"/>
    </location>
</feature>
<dbReference type="EMBL" id="JAAPAO010000042">
    <property type="protein sequence ID" value="KAF4675803.1"/>
    <property type="molecule type" value="Genomic_DNA"/>
</dbReference>
<accession>A0A7J6MW57</accession>
<proteinExistence type="predicted"/>